<sequence>MGKTILVTGAAGFIGSHAVEALVRRGDQVIGLDNLNDYYDPVRKEKNLREVTEHAKTGKWPGTFQFLKGDIRDRELVAHLFSDHRFDAVVHLAAMAGVRVSIDDPVLYYDVNVMGTMALLDACVGRIGSQGKHSPSPTFVFASTSSVYGNTKTIPFVPEDSCDKPLAPYAASKRASELLGYTYHHLYGLDCTVFRFFTVYGPRGRPDMMAYKVLDNIFTGCEVPLYNNGNMHRDWTYVEDIVSGLVAAVDRPMGYEILNLGRGEPVLLVDFVKGIEQLTGRQAQLVPAPMLDADIAYTFADISKTRRLLGYDPQTSVPEGVGKFWVWYQSEILQDPKSKL</sequence>
<dbReference type="SUPFAM" id="SSF51735">
    <property type="entry name" value="NAD(P)-binding Rossmann-fold domains"/>
    <property type="match status" value="1"/>
</dbReference>
<reference evidence="3 4" key="1">
    <citation type="submission" date="2023-01" db="EMBL/GenBank/DDBJ databases">
        <title>Cultivation and genomic characterization of new, ubiquitous marine nitrite-oxidizing bacteria from the Nitrospirales.</title>
        <authorList>
            <person name="Mueller A.J."/>
            <person name="Daebeler A."/>
            <person name="Herbold C.W."/>
            <person name="Kirkegaard R.H."/>
            <person name="Daims H."/>
        </authorList>
    </citation>
    <scope>NUCLEOTIDE SEQUENCE [LARGE SCALE GENOMIC DNA]</scope>
    <source>
        <strain evidence="3 4">VA</strain>
    </source>
</reference>
<dbReference type="EC" id="4.2.1.47" evidence="3"/>
<dbReference type="PANTHER" id="PTHR43574">
    <property type="entry name" value="EPIMERASE-RELATED"/>
    <property type="match status" value="1"/>
</dbReference>
<evidence type="ECO:0000256" key="1">
    <source>
        <dbReference type="ARBA" id="ARBA00023027"/>
    </source>
</evidence>
<dbReference type="RefSeq" id="WP_312642419.1">
    <property type="nucleotide sequence ID" value="NZ_CP116967.1"/>
</dbReference>
<organism evidence="3 4">
    <name type="scientific">Candidatus Nitrospira allomarina</name>
    <dbReference type="NCBI Taxonomy" id="3020900"/>
    <lineage>
        <taxon>Bacteria</taxon>
        <taxon>Pseudomonadati</taxon>
        <taxon>Nitrospirota</taxon>
        <taxon>Nitrospiria</taxon>
        <taxon>Nitrospirales</taxon>
        <taxon>Nitrospiraceae</taxon>
        <taxon>Nitrospira</taxon>
    </lineage>
</organism>
<dbReference type="Pfam" id="PF16363">
    <property type="entry name" value="GDP_Man_Dehyd"/>
    <property type="match status" value="1"/>
</dbReference>
<feature type="domain" description="NAD(P)-binding" evidence="2">
    <location>
        <begin position="6"/>
        <end position="322"/>
    </location>
</feature>
<protein>
    <submittedName>
        <fullName evidence="3">GDP-mannose 4,6-dehydratase</fullName>
        <ecNumber evidence="3">4.2.1.47</ecNumber>
    </submittedName>
</protein>
<proteinExistence type="predicted"/>
<dbReference type="GO" id="GO:0008446">
    <property type="term" value="F:GDP-mannose 4,6-dehydratase activity"/>
    <property type="evidence" value="ECO:0007669"/>
    <property type="project" value="UniProtKB-EC"/>
</dbReference>
<evidence type="ECO:0000313" key="3">
    <source>
        <dbReference type="EMBL" id="WNM57669.1"/>
    </source>
</evidence>
<keyword evidence="3" id="KW-0456">Lyase</keyword>
<dbReference type="AlphaFoldDB" id="A0AA96G954"/>
<dbReference type="InterPro" id="IPR016040">
    <property type="entry name" value="NAD(P)-bd_dom"/>
</dbReference>
<keyword evidence="1" id="KW-0520">NAD</keyword>
<name>A0AA96G954_9BACT</name>
<dbReference type="Gene3D" id="3.40.50.720">
    <property type="entry name" value="NAD(P)-binding Rossmann-like Domain"/>
    <property type="match status" value="1"/>
</dbReference>
<gene>
    <name evidence="3" type="ORF">PP769_17120</name>
</gene>
<keyword evidence="4" id="KW-1185">Reference proteome</keyword>
<dbReference type="EMBL" id="CP116967">
    <property type="protein sequence ID" value="WNM57669.1"/>
    <property type="molecule type" value="Genomic_DNA"/>
</dbReference>
<accession>A0AA96G954</accession>
<evidence type="ECO:0000313" key="4">
    <source>
        <dbReference type="Proteomes" id="UP001302719"/>
    </source>
</evidence>
<dbReference type="KEGG" id="nall:PP769_17120"/>
<evidence type="ECO:0000259" key="2">
    <source>
        <dbReference type="Pfam" id="PF16363"/>
    </source>
</evidence>
<dbReference type="PRINTS" id="PR01713">
    <property type="entry name" value="NUCEPIMERASE"/>
</dbReference>
<dbReference type="Proteomes" id="UP001302719">
    <property type="component" value="Chromosome"/>
</dbReference>
<dbReference type="InterPro" id="IPR036291">
    <property type="entry name" value="NAD(P)-bd_dom_sf"/>
</dbReference>